<dbReference type="RefSeq" id="WP_184018527.1">
    <property type="nucleotide sequence ID" value="NZ_JACIJC010000003.1"/>
</dbReference>
<evidence type="ECO:0000313" key="1">
    <source>
        <dbReference type="EMBL" id="MBB5686313.1"/>
    </source>
</evidence>
<dbReference type="Pfam" id="PF05284">
    <property type="entry name" value="DUF736"/>
    <property type="match status" value="1"/>
</dbReference>
<dbReference type="InterPro" id="IPR007948">
    <property type="entry name" value="DUF736"/>
</dbReference>
<evidence type="ECO:0000313" key="2">
    <source>
        <dbReference type="Proteomes" id="UP000549617"/>
    </source>
</evidence>
<comment type="caution">
    <text evidence="1">The sequence shown here is derived from an EMBL/GenBank/DDBJ whole genome shotgun (WGS) entry which is preliminary data.</text>
</comment>
<gene>
    <name evidence="1" type="ORF">FHS49_002329</name>
</gene>
<sequence length="106" mass="11672">MPSIGSFKATDKGGYTGQIRTLSIRAAATIMRNPSKKSETQPDFRILSEGVEIGAAWHRRGETSGKEYISVLLAAPEFGPRRIYGNLVHDAHGQDDDFALLWNPLD</sequence>
<dbReference type="AlphaFoldDB" id="A0A7W9EEJ0"/>
<accession>A0A7W9EEJ0</accession>
<protein>
    <submittedName>
        <fullName evidence="1">Uncharacterized protein (DUF736 family)</fullName>
    </submittedName>
</protein>
<reference evidence="1 2" key="1">
    <citation type="submission" date="2020-08" db="EMBL/GenBank/DDBJ databases">
        <title>Genomic Encyclopedia of Type Strains, Phase IV (KMG-IV): sequencing the most valuable type-strain genomes for metagenomic binning, comparative biology and taxonomic classification.</title>
        <authorList>
            <person name="Goeker M."/>
        </authorList>
    </citation>
    <scope>NUCLEOTIDE SEQUENCE [LARGE SCALE GENOMIC DNA]</scope>
    <source>
        <strain evidence="1 2">DSM 25079</strain>
    </source>
</reference>
<dbReference type="EMBL" id="JACIJC010000003">
    <property type="protein sequence ID" value="MBB5686313.1"/>
    <property type="molecule type" value="Genomic_DNA"/>
</dbReference>
<name>A0A7W9EEJ0_9SPHN</name>
<keyword evidence="2" id="KW-1185">Reference proteome</keyword>
<dbReference type="Proteomes" id="UP000549617">
    <property type="component" value="Unassembled WGS sequence"/>
</dbReference>
<organism evidence="1 2">
    <name type="scientific">Sphingobium boeckii</name>
    <dbReference type="NCBI Taxonomy" id="1082345"/>
    <lineage>
        <taxon>Bacteria</taxon>
        <taxon>Pseudomonadati</taxon>
        <taxon>Pseudomonadota</taxon>
        <taxon>Alphaproteobacteria</taxon>
        <taxon>Sphingomonadales</taxon>
        <taxon>Sphingomonadaceae</taxon>
        <taxon>Sphingobium</taxon>
    </lineage>
</organism>
<proteinExistence type="predicted"/>